<proteinExistence type="predicted"/>
<keyword evidence="3" id="KW-1185">Reference proteome</keyword>
<feature type="region of interest" description="Disordered" evidence="1">
    <location>
        <begin position="79"/>
        <end position="99"/>
    </location>
</feature>
<gene>
    <name evidence="2" type="ORF">L596_025978</name>
</gene>
<accession>A0A4U5LZY1</accession>
<dbReference type="AlphaFoldDB" id="A0A4U5LZY1"/>
<comment type="caution">
    <text evidence="2">The sequence shown here is derived from an EMBL/GenBank/DDBJ whole genome shotgun (WGS) entry which is preliminary data.</text>
</comment>
<organism evidence="2 3">
    <name type="scientific">Steinernema carpocapsae</name>
    <name type="common">Entomopathogenic nematode</name>
    <dbReference type="NCBI Taxonomy" id="34508"/>
    <lineage>
        <taxon>Eukaryota</taxon>
        <taxon>Metazoa</taxon>
        <taxon>Ecdysozoa</taxon>
        <taxon>Nematoda</taxon>
        <taxon>Chromadorea</taxon>
        <taxon>Rhabditida</taxon>
        <taxon>Tylenchina</taxon>
        <taxon>Panagrolaimomorpha</taxon>
        <taxon>Strongyloidoidea</taxon>
        <taxon>Steinernematidae</taxon>
        <taxon>Steinernema</taxon>
    </lineage>
</organism>
<reference evidence="2 3" key="1">
    <citation type="journal article" date="2015" name="Genome Biol.">
        <title>Comparative genomics of Steinernema reveals deeply conserved gene regulatory networks.</title>
        <authorList>
            <person name="Dillman A.R."/>
            <person name="Macchietto M."/>
            <person name="Porter C.F."/>
            <person name="Rogers A."/>
            <person name="Williams B."/>
            <person name="Antoshechkin I."/>
            <person name="Lee M.M."/>
            <person name="Goodwin Z."/>
            <person name="Lu X."/>
            <person name="Lewis E.E."/>
            <person name="Goodrich-Blair H."/>
            <person name="Stock S.P."/>
            <person name="Adams B.J."/>
            <person name="Sternberg P.W."/>
            <person name="Mortazavi A."/>
        </authorList>
    </citation>
    <scope>NUCLEOTIDE SEQUENCE [LARGE SCALE GENOMIC DNA]</scope>
    <source>
        <strain evidence="2 3">ALL</strain>
    </source>
</reference>
<evidence type="ECO:0000256" key="1">
    <source>
        <dbReference type="SAM" id="MobiDB-lite"/>
    </source>
</evidence>
<name>A0A4U5LZY1_STECR</name>
<protein>
    <submittedName>
        <fullName evidence="2">Uncharacterized protein</fullName>
    </submittedName>
</protein>
<dbReference type="Proteomes" id="UP000298663">
    <property type="component" value="Unassembled WGS sequence"/>
</dbReference>
<reference evidence="2 3" key="2">
    <citation type="journal article" date="2019" name="G3 (Bethesda)">
        <title>Hybrid Assembly of the Genome of the Entomopathogenic Nematode Steinernema carpocapsae Identifies the X-Chromosome.</title>
        <authorList>
            <person name="Serra L."/>
            <person name="Macchietto M."/>
            <person name="Macias-Munoz A."/>
            <person name="McGill C.J."/>
            <person name="Rodriguez I.M."/>
            <person name="Rodriguez B."/>
            <person name="Murad R."/>
            <person name="Mortazavi A."/>
        </authorList>
    </citation>
    <scope>NUCLEOTIDE SEQUENCE [LARGE SCALE GENOMIC DNA]</scope>
    <source>
        <strain evidence="2 3">ALL</strain>
    </source>
</reference>
<evidence type="ECO:0000313" key="2">
    <source>
        <dbReference type="EMBL" id="TKR61951.1"/>
    </source>
</evidence>
<evidence type="ECO:0000313" key="3">
    <source>
        <dbReference type="Proteomes" id="UP000298663"/>
    </source>
</evidence>
<dbReference type="EMBL" id="AZBU02000010">
    <property type="protein sequence ID" value="TKR61951.1"/>
    <property type="molecule type" value="Genomic_DNA"/>
</dbReference>
<sequence>MRQHSTRAACAKSITPISNRINSRSQTFQLEKKTLAQVTCNVIEFVCVTALKRQARKQDAISVTWCRNINLLPFRQMNASLNPHSEKQRRNAPFEQTRH</sequence>